<dbReference type="Proteomes" id="UP001216907">
    <property type="component" value="Unassembled WGS sequence"/>
</dbReference>
<name>A0ABT6FGX6_9BACT</name>
<dbReference type="Gene3D" id="2.60.120.560">
    <property type="entry name" value="Exo-inulinase, domain 1"/>
    <property type="match status" value="1"/>
</dbReference>
<keyword evidence="4" id="KW-1185">Reference proteome</keyword>
<evidence type="ECO:0000256" key="1">
    <source>
        <dbReference type="SAM" id="SignalP"/>
    </source>
</evidence>
<accession>A0ABT6FGX6</accession>
<evidence type="ECO:0000313" key="4">
    <source>
        <dbReference type="Proteomes" id="UP001216907"/>
    </source>
</evidence>
<dbReference type="EMBL" id="JARRAG010000002">
    <property type="protein sequence ID" value="MDG3006831.1"/>
    <property type="molecule type" value="Genomic_DNA"/>
</dbReference>
<proteinExistence type="predicted"/>
<evidence type="ECO:0000259" key="2">
    <source>
        <dbReference type="Pfam" id="PF06439"/>
    </source>
</evidence>
<feature type="signal peptide" evidence="1">
    <location>
        <begin position="1"/>
        <end position="17"/>
    </location>
</feature>
<dbReference type="Pfam" id="PF06439">
    <property type="entry name" value="3keto-disac_hyd"/>
    <property type="match status" value="1"/>
</dbReference>
<keyword evidence="1" id="KW-0732">Signal</keyword>
<feature type="chain" id="PRO_5046037657" evidence="1">
    <location>
        <begin position="18"/>
        <end position="265"/>
    </location>
</feature>
<evidence type="ECO:0000313" key="3">
    <source>
        <dbReference type="EMBL" id="MDG3006831.1"/>
    </source>
</evidence>
<protein>
    <submittedName>
        <fullName evidence="3">DUF1080 domain-containing protein</fullName>
    </submittedName>
</protein>
<sequence length="265" mass="29599">MLLSLPSLVLASSLALAAPPDSSEGWTPLFNGKDLTGWYTFLQQHGRDADPDKIITIEDGTIHLYKGVPDKTKVLMGYIGTEKEYGDYHLRLQYRWGTTKFEPRYALKKDAGLYYHITGPDAVWPRSLQYQIEETNVGDLIALFGMQLDTTIDPRTRDAKSPDYPTFLPADKGGEPRVLGLKGIDYQHRLAEVAERDGWNDVEIIAKGAEVTHLLNGRVVNRGVAVRFDDPAKPGSPVPLTKGRIALEIEAAELWFRNVEIRPAP</sequence>
<reference evidence="3 4" key="1">
    <citation type="submission" date="2023-03" db="EMBL/GenBank/DDBJ databases">
        <title>Paludisphaera mucosa sp. nov. a novel planctomycete from northern fen.</title>
        <authorList>
            <person name="Ivanova A."/>
        </authorList>
    </citation>
    <scope>NUCLEOTIDE SEQUENCE [LARGE SCALE GENOMIC DNA]</scope>
    <source>
        <strain evidence="3 4">Pla2</strain>
    </source>
</reference>
<dbReference type="RefSeq" id="WP_277863122.1">
    <property type="nucleotide sequence ID" value="NZ_JARRAG010000002.1"/>
</dbReference>
<comment type="caution">
    <text evidence="3">The sequence shown here is derived from an EMBL/GenBank/DDBJ whole genome shotgun (WGS) entry which is preliminary data.</text>
</comment>
<organism evidence="3 4">
    <name type="scientific">Paludisphaera mucosa</name>
    <dbReference type="NCBI Taxonomy" id="3030827"/>
    <lineage>
        <taxon>Bacteria</taxon>
        <taxon>Pseudomonadati</taxon>
        <taxon>Planctomycetota</taxon>
        <taxon>Planctomycetia</taxon>
        <taxon>Isosphaerales</taxon>
        <taxon>Isosphaeraceae</taxon>
        <taxon>Paludisphaera</taxon>
    </lineage>
</organism>
<dbReference type="InterPro" id="IPR010496">
    <property type="entry name" value="AL/BT2_dom"/>
</dbReference>
<feature type="domain" description="3-keto-alpha-glucoside-1,2-lyase/3-keto-2-hydroxy-glucal hydratase" evidence="2">
    <location>
        <begin position="25"/>
        <end position="262"/>
    </location>
</feature>
<gene>
    <name evidence="3" type="ORF">PZE19_23925</name>
</gene>